<evidence type="ECO:0000256" key="2">
    <source>
        <dbReference type="ARBA" id="ARBA00022857"/>
    </source>
</evidence>
<protein>
    <submittedName>
        <fullName evidence="8">Aldo keto reductase domain containing protein</fullName>
    </submittedName>
</protein>
<dbReference type="AlphaFoldDB" id="W6NEL5"/>
<name>W6NEL5_HAECO</name>
<reference evidence="8" key="1">
    <citation type="submission" date="2013-03" db="EMBL/GenBank/DDBJ databases">
        <authorList>
            <person name="Aslett M."/>
        </authorList>
    </citation>
    <scope>NUCLEOTIDE SEQUENCE [LARGE SCALE GENOMIC DNA]</scope>
    <source>
        <strain evidence="8">ISE/inbred ISE</strain>
    </source>
</reference>
<feature type="site" description="Lowers pKa of active site Tyr" evidence="6">
    <location>
        <position position="81"/>
    </location>
</feature>
<comment type="caution">
    <text evidence="8">The sequence shown here is derived from an EMBL/GenBank/DDBJ whole genome shotgun (WGS) entry which is preliminary data.</text>
</comment>
<reference evidence="8" key="2">
    <citation type="submission" date="2013-05" db="EMBL/GenBank/DDBJ databases">
        <title>The genome and transcriptome of Haemonchus contortus: a key model parasite for drug and vaccine discovery.</title>
        <authorList>
            <person name="Laing R."/>
            <person name="Kikuchi T."/>
            <person name="Martinelli A."/>
            <person name="Tsai I.J."/>
            <person name="Beech R.N."/>
            <person name="Redman E."/>
            <person name="Holroyd N."/>
            <person name="Bartley D.J."/>
            <person name="Beasley H."/>
            <person name="Britton C."/>
            <person name="Curran D."/>
            <person name="Devaney E."/>
            <person name="Gilabert A."/>
            <person name="Jackson F."/>
            <person name="Hunt M."/>
            <person name="Johnston S."/>
            <person name="Kryukov I."/>
            <person name="Li K."/>
            <person name="Morrison A.A."/>
            <person name="Reid A.J."/>
            <person name="Sargison N."/>
            <person name="Saunders G."/>
            <person name="Wasmuth J.D."/>
            <person name="Wolstenholme A."/>
            <person name="Berriman M."/>
            <person name="Gilleard J.S."/>
            <person name="Cotton J.A."/>
        </authorList>
    </citation>
    <scope>NUCLEOTIDE SEQUENCE [LARGE SCALE GENOMIC DNA]</scope>
    <source>
        <strain evidence="8">ISE/inbred ISE</strain>
    </source>
</reference>
<evidence type="ECO:0000313" key="8">
    <source>
        <dbReference type="EMBL" id="CDL94454.1"/>
    </source>
</evidence>
<evidence type="ECO:0000256" key="6">
    <source>
        <dbReference type="PIRSR" id="PIRSR000097-3"/>
    </source>
</evidence>
<dbReference type="Pfam" id="PF00248">
    <property type="entry name" value="Aldo_ket_red"/>
    <property type="match status" value="1"/>
</dbReference>
<dbReference type="InterPro" id="IPR036812">
    <property type="entry name" value="NAD(P)_OxRdtase_dom_sf"/>
</dbReference>
<evidence type="ECO:0000256" key="5">
    <source>
        <dbReference type="PIRSR" id="PIRSR000097-2"/>
    </source>
</evidence>
<dbReference type="InterPro" id="IPR020471">
    <property type="entry name" value="AKR"/>
</dbReference>
<dbReference type="InterPro" id="IPR023210">
    <property type="entry name" value="NADP_OxRdtase_dom"/>
</dbReference>
<comment type="similarity">
    <text evidence="1">Belongs to the aldo/keto reductase family.</text>
</comment>
<dbReference type="SUPFAM" id="SSF51430">
    <property type="entry name" value="NAD(P)-linked oxidoreductase"/>
    <property type="match status" value="1"/>
</dbReference>
<feature type="domain" description="NADP-dependent oxidoreductase" evidence="7">
    <location>
        <begin position="19"/>
        <end position="289"/>
    </location>
</feature>
<evidence type="ECO:0000256" key="4">
    <source>
        <dbReference type="PIRSR" id="PIRSR000097-1"/>
    </source>
</evidence>
<feature type="binding site" evidence="5">
    <location>
        <position position="114"/>
    </location>
    <ligand>
        <name>substrate</name>
    </ligand>
</feature>
<gene>
    <name evidence="8" type="ORF">HCOI_00043600</name>
</gene>
<accession>W6NEL5</accession>
<dbReference type="PANTHER" id="PTHR43827:SF3">
    <property type="entry name" value="NADP-DEPENDENT OXIDOREDUCTASE DOMAIN-CONTAINING PROTEIN"/>
    <property type="match status" value="1"/>
</dbReference>
<dbReference type="PANTHER" id="PTHR43827">
    <property type="entry name" value="2,5-DIKETO-D-GLUCONIC ACID REDUCTASE"/>
    <property type="match status" value="1"/>
</dbReference>
<sequence length="316" mass="36261">MATKQPMITLSNNVQMPQVGLGTWQSTTEDVKTVVKRAIETGYRLIDTAAVYENEAAIGEEIRELIKERKIIRSDVFITTKVWVTHLYPEGIMESARESLRQLQMDYIDLLLAHMPTCFNHDMTAQKKSVKVEDIWRGLESVYKKGMARAIGVSNWNAEQIERVMKIATVPIHNVQVELHIYWPQHELHELCKKHNIALTSYATMGSPGRAKFMPDKFGWKGASNALEDTNVKKLAEKYDKSPAQILLRYAMDRGIAVIPKSVKPSRVADNFKLFDFKLSPEEIKQLESSGHRQRLFMNDFMKGHPEDPFAKERKD</sequence>
<keyword evidence="2" id="KW-0521">NADP</keyword>
<dbReference type="PRINTS" id="PR00069">
    <property type="entry name" value="ALDKETRDTASE"/>
</dbReference>
<dbReference type="PROSITE" id="PS00798">
    <property type="entry name" value="ALDOKETO_REDUCTASE_1"/>
    <property type="match status" value="1"/>
</dbReference>
<dbReference type="PIRSF" id="PIRSF000097">
    <property type="entry name" value="AKR"/>
    <property type="match status" value="1"/>
</dbReference>
<dbReference type="FunFam" id="3.20.20.100:FF:000029">
    <property type="entry name" value="Aldo-keto reductase"/>
    <property type="match status" value="1"/>
</dbReference>
<evidence type="ECO:0000259" key="7">
    <source>
        <dbReference type="Pfam" id="PF00248"/>
    </source>
</evidence>
<dbReference type="EMBL" id="CAVP010058334">
    <property type="protein sequence ID" value="CDL94454.1"/>
    <property type="molecule type" value="Genomic_DNA"/>
</dbReference>
<evidence type="ECO:0000256" key="1">
    <source>
        <dbReference type="ARBA" id="ARBA00007905"/>
    </source>
</evidence>
<evidence type="ECO:0000256" key="3">
    <source>
        <dbReference type="ARBA" id="ARBA00023002"/>
    </source>
</evidence>
<proteinExistence type="inferred from homology"/>
<dbReference type="GO" id="GO:0016616">
    <property type="term" value="F:oxidoreductase activity, acting on the CH-OH group of donors, NAD or NADP as acceptor"/>
    <property type="evidence" value="ECO:0007669"/>
    <property type="project" value="UniProtKB-ARBA"/>
</dbReference>
<dbReference type="Gene3D" id="3.20.20.100">
    <property type="entry name" value="NADP-dependent oxidoreductase domain"/>
    <property type="match status" value="1"/>
</dbReference>
<keyword evidence="3" id="KW-0560">Oxidoreductase</keyword>
<dbReference type="OrthoDB" id="416253at2759"/>
<dbReference type="InterPro" id="IPR018170">
    <property type="entry name" value="Aldo/ket_reductase_CS"/>
</dbReference>
<feature type="active site" description="Proton donor" evidence="4">
    <location>
        <position position="52"/>
    </location>
</feature>
<organism evidence="8">
    <name type="scientific">Haemonchus contortus</name>
    <name type="common">Barber pole worm</name>
    <dbReference type="NCBI Taxonomy" id="6289"/>
    <lineage>
        <taxon>Eukaryota</taxon>
        <taxon>Metazoa</taxon>
        <taxon>Ecdysozoa</taxon>
        <taxon>Nematoda</taxon>
        <taxon>Chromadorea</taxon>
        <taxon>Rhabditida</taxon>
        <taxon>Rhabditina</taxon>
        <taxon>Rhabditomorpha</taxon>
        <taxon>Strongyloidea</taxon>
        <taxon>Trichostrongylidae</taxon>
        <taxon>Haemonchus</taxon>
    </lineage>
</organism>